<dbReference type="RefSeq" id="WP_135013166.1">
    <property type="nucleotide sequence ID" value="NZ_JADGLK010000031.1"/>
</dbReference>
<sequence>MSYRKALPLTLIIPLLAACSAGAGGSAAEVSSPASSTRTTVPPPTILETASPEDLASHGPTISNEDIQKGIDEGNVYVLYSGVMCFGGTLATPEEFTEHELASQFMSDEEYQKHYGTIPQEVVDQSERNKTSIFTAPQACLDAGWSGAGGI</sequence>
<feature type="signal peptide" evidence="1">
    <location>
        <begin position="1"/>
        <end position="23"/>
    </location>
</feature>
<dbReference type="Proteomes" id="UP000297951">
    <property type="component" value="Unassembled WGS sequence"/>
</dbReference>
<keyword evidence="1" id="KW-0732">Signal</keyword>
<accession>A0A4Y9F200</accession>
<dbReference type="OrthoDB" id="9872384at2"/>
<protein>
    <submittedName>
        <fullName evidence="2">Uncharacterized protein</fullName>
    </submittedName>
</protein>
<dbReference type="EMBL" id="SPQC01000031">
    <property type="protein sequence ID" value="TFU21504.1"/>
    <property type="molecule type" value="Genomic_DNA"/>
</dbReference>
<feature type="chain" id="PRO_5039583313" evidence="1">
    <location>
        <begin position="24"/>
        <end position="151"/>
    </location>
</feature>
<organism evidence="2 3">
    <name type="scientific">Rothia nasimurium</name>
    <dbReference type="NCBI Taxonomy" id="85336"/>
    <lineage>
        <taxon>Bacteria</taxon>
        <taxon>Bacillati</taxon>
        <taxon>Actinomycetota</taxon>
        <taxon>Actinomycetes</taxon>
        <taxon>Micrococcales</taxon>
        <taxon>Micrococcaceae</taxon>
        <taxon>Rothia</taxon>
    </lineage>
</organism>
<evidence type="ECO:0000313" key="2">
    <source>
        <dbReference type="EMBL" id="TFU21504.1"/>
    </source>
</evidence>
<proteinExistence type="predicted"/>
<name>A0A4Y9F200_9MICC</name>
<dbReference type="PROSITE" id="PS51257">
    <property type="entry name" value="PROKAR_LIPOPROTEIN"/>
    <property type="match status" value="1"/>
</dbReference>
<comment type="caution">
    <text evidence="2">The sequence shown here is derived from an EMBL/GenBank/DDBJ whole genome shotgun (WGS) entry which is preliminary data.</text>
</comment>
<dbReference type="AlphaFoldDB" id="A0A4Y9F200"/>
<gene>
    <name evidence="2" type="ORF">E4U03_08740</name>
</gene>
<evidence type="ECO:0000256" key="1">
    <source>
        <dbReference type="SAM" id="SignalP"/>
    </source>
</evidence>
<evidence type="ECO:0000313" key="3">
    <source>
        <dbReference type="Proteomes" id="UP000297951"/>
    </source>
</evidence>
<reference evidence="2 3" key="1">
    <citation type="submission" date="2019-03" db="EMBL/GenBank/DDBJ databases">
        <title>Diversity of the mouse oral microbiome.</title>
        <authorList>
            <person name="Joseph S."/>
            <person name="Aduse-Opoku J."/>
            <person name="Curtis M."/>
            <person name="Wade W."/>
            <person name="Hashim A."/>
        </authorList>
    </citation>
    <scope>NUCLEOTIDE SEQUENCE [LARGE SCALE GENOMIC DNA]</scope>
    <source>
        <strain evidence="3">irhom_31</strain>
    </source>
</reference>